<feature type="non-terminal residue" evidence="1">
    <location>
        <position position="1"/>
    </location>
</feature>
<dbReference type="OrthoDB" id="2277222at2759"/>
<comment type="caution">
    <text evidence="1">The sequence shown here is derived from an EMBL/GenBank/DDBJ whole genome shotgun (WGS) entry which is preliminary data.</text>
</comment>
<dbReference type="EMBL" id="MCGN01000001">
    <property type="protein sequence ID" value="ORZ03103.1"/>
    <property type="molecule type" value="Genomic_DNA"/>
</dbReference>
<sequence length="217" mass="24869">LAAPEDMYALLRRAQTHSNRLGYRWHPDKCAVLNSPEWGRAYTLYGQELSKVPFFKYLGIPFSREGIDFVRLVNDRSHKATSIMALFRKKGEHQYGLGLWSALRTYRTFVRPVLEYGLAVAWLAPPQLAVLEKAQKGCIQMAMNSSPSANRPTISLLALADLPSLQARWRILQFKFASRAMQLPMSTMLRVSLRSLTRHGATLDNHWRVISERNPVW</sequence>
<dbReference type="Proteomes" id="UP000242180">
    <property type="component" value="Unassembled WGS sequence"/>
</dbReference>
<evidence type="ECO:0000313" key="2">
    <source>
        <dbReference type="Proteomes" id="UP000242180"/>
    </source>
</evidence>
<reference evidence="1 2" key="1">
    <citation type="submission" date="2016-07" db="EMBL/GenBank/DDBJ databases">
        <title>Pervasive Adenine N6-methylation of Active Genes in Fungi.</title>
        <authorList>
            <consortium name="DOE Joint Genome Institute"/>
            <person name="Mondo S.J."/>
            <person name="Dannebaum R.O."/>
            <person name="Kuo R.C."/>
            <person name="Labutti K."/>
            <person name="Haridas S."/>
            <person name="Kuo A."/>
            <person name="Salamov A."/>
            <person name="Ahrendt S.R."/>
            <person name="Lipzen A."/>
            <person name="Sullivan W."/>
            <person name="Andreopoulos W.B."/>
            <person name="Clum A."/>
            <person name="Lindquist E."/>
            <person name="Daum C."/>
            <person name="Ramamoorthy G.K."/>
            <person name="Gryganskyi A."/>
            <person name="Culley D."/>
            <person name="Magnuson J.K."/>
            <person name="James T.Y."/>
            <person name="O'Malley M.A."/>
            <person name="Stajich J.E."/>
            <person name="Spatafora J.W."/>
            <person name="Visel A."/>
            <person name="Grigoriev I.V."/>
        </authorList>
    </citation>
    <scope>NUCLEOTIDE SEQUENCE [LARGE SCALE GENOMIC DNA]</scope>
    <source>
        <strain evidence="1 2">NRRL 2496</strain>
    </source>
</reference>
<gene>
    <name evidence="1" type="ORF">BCR43DRAFT_417462</name>
</gene>
<keyword evidence="2" id="KW-1185">Reference proteome</keyword>
<organism evidence="1 2">
    <name type="scientific">Syncephalastrum racemosum</name>
    <name type="common">Filamentous fungus</name>
    <dbReference type="NCBI Taxonomy" id="13706"/>
    <lineage>
        <taxon>Eukaryota</taxon>
        <taxon>Fungi</taxon>
        <taxon>Fungi incertae sedis</taxon>
        <taxon>Mucoromycota</taxon>
        <taxon>Mucoromycotina</taxon>
        <taxon>Mucoromycetes</taxon>
        <taxon>Mucorales</taxon>
        <taxon>Syncephalastraceae</taxon>
        <taxon>Syncephalastrum</taxon>
    </lineage>
</organism>
<evidence type="ECO:0008006" key="3">
    <source>
        <dbReference type="Google" id="ProtNLM"/>
    </source>
</evidence>
<evidence type="ECO:0000313" key="1">
    <source>
        <dbReference type="EMBL" id="ORZ03103.1"/>
    </source>
</evidence>
<dbReference type="InParanoid" id="A0A1X2HU91"/>
<accession>A0A1X2HU91</accession>
<feature type="non-terminal residue" evidence="1">
    <location>
        <position position="217"/>
    </location>
</feature>
<protein>
    <recommendedName>
        <fullName evidence="3">Reverse transcriptase domain-containing protein</fullName>
    </recommendedName>
</protein>
<name>A0A1X2HU91_SYNRA</name>
<dbReference type="AlphaFoldDB" id="A0A1X2HU91"/>
<proteinExistence type="predicted"/>